<dbReference type="RefSeq" id="WP_207327203.1">
    <property type="nucleotide sequence ID" value="NZ_JAFMYW010000001.1"/>
</dbReference>
<organism evidence="1 2">
    <name type="scientific">Fibrella forsythiae</name>
    <dbReference type="NCBI Taxonomy" id="2817061"/>
    <lineage>
        <taxon>Bacteria</taxon>
        <taxon>Pseudomonadati</taxon>
        <taxon>Bacteroidota</taxon>
        <taxon>Cytophagia</taxon>
        <taxon>Cytophagales</taxon>
        <taxon>Spirosomataceae</taxon>
        <taxon>Fibrella</taxon>
    </lineage>
</organism>
<dbReference type="Proteomes" id="UP000664628">
    <property type="component" value="Unassembled WGS sequence"/>
</dbReference>
<gene>
    <name evidence="1" type="ORF">J2I46_01750</name>
</gene>
<evidence type="ECO:0000313" key="2">
    <source>
        <dbReference type="Proteomes" id="UP000664628"/>
    </source>
</evidence>
<keyword evidence="2" id="KW-1185">Reference proteome</keyword>
<dbReference type="EMBL" id="JAFMYW010000001">
    <property type="protein sequence ID" value="MBO0947287.1"/>
    <property type="molecule type" value="Genomic_DNA"/>
</dbReference>
<accession>A0ABS3JBC0</accession>
<sequence>MKYASIFGNYALGANLQITIDENLDRFAPNFYPRYFDWAPIQQSLTFTAVIGRSRIEAAASVVARDSTTPLRARAALEKYTGEIPAIKEMFKMTESDYREFENMQALNVDEALKLKQLLDYLFADVKKVGDSAHKRLDIFALQALSTGYVQLDTTNNPDGLVTDGQIDLLMPATNRIDSLVSWGDSVNATPLQDVQSAVELASKRGIRFEKILMSWALYQKFRRAKEVKDTMSLAVFGKVGAGDISVATSLKRINEYLSEQEFPIIEVINEQIGVEKDGKIGNIQPFDENNASFVPSGKLGLIKNALAIEQSRPVGAVSYGTYNRACISKWSENEPFGEWTKVELNAFPAVDAIDSIHILKAIR</sequence>
<reference evidence="1 2" key="1">
    <citation type="submission" date="2021-03" db="EMBL/GenBank/DDBJ databases">
        <title>Fibrella sp. HMF5405 genome sequencing and assembly.</title>
        <authorList>
            <person name="Kang H."/>
            <person name="Kim H."/>
            <person name="Bae S."/>
            <person name="Joh K."/>
        </authorList>
    </citation>
    <scope>NUCLEOTIDE SEQUENCE [LARGE SCALE GENOMIC DNA]</scope>
    <source>
        <strain evidence="1 2">HMF5405</strain>
    </source>
</reference>
<comment type="caution">
    <text evidence="1">The sequence shown here is derived from an EMBL/GenBank/DDBJ whole genome shotgun (WGS) entry which is preliminary data.</text>
</comment>
<proteinExistence type="predicted"/>
<name>A0ABS3JBC0_9BACT</name>
<protein>
    <submittedName>
        <fullName evidence="1">Major capsid protein</fullName>
    </submittedName>
</protein>
<evidence type="ECO:0000313" key="1">
    <source>
        <dbReference type="EMBL" id="MBO0947287.1"/>
    </source>
</evidence>
<dbReference type="Pfam" id="PF03864">
    <property type="entry name" value="Phage_cap_E"/>
    <property type="match status" value="1"/>
</dbReference>
<dbReference type="InterPro" id="IPR005564">
    <property type="entry name" value="Major_capsid_GpE"/>
</dbReference>